<keyword evidence="1" id="KW-1133">Transmembrane helix</keyword>
<dbReference type="AlphaFoldDB" id="A0A6C0AQ46"/>
<reference evidence="2" key="1">
    <citation type="journal article" date="2020" name="Nature">
        <title>Giant virus diversity and host interactions through global metagenomics.</title>
        <authorList>
            <person name="Schulz F."/>
            <person name="Roux S."/>
            <person name="Paez-Espino D."/>
            <person name="Jungbluth S."/>
            <person name="Walsh D.A."/>
            <person name="Denef V.J."/>
            <person name="McMahon K.D."/>
            <person name="Konstantinidis K.T."/>
            <person name="Eloe-Fadrosh E.A."/>
            <person name="Kyrpides N.C."/>
            <person name="Woyke T."/>
        </authorList>
    </citation>
    <scope>NUCLEOTIDE SEQUENCE</scope>
    <source>
        <strain evidence="2">GVMAG-S-1101164-72</strain>
    </source>
</reference>
<evidence type="ECO:0000313" key="2">
    <source>
        <dbReference type="EMBL" id="QHS81874.1"/>
    </source>
</evidence>
<name>A0A6C0AQ46_9ZZZZ</name>
<organism evidence="2">
    <name type="scientific">viral metagenome</name>
    <dbReference type="NCBI Taxonomy" id="1070528"/>
    <lineage>
        <taxon>unclassified sequences</taxon>
        <taxon>metagenomes</taxon>
        <taxon>organismal metagenomes</taxon>
    </lineage>
</organism>
<dbReference type="EMBL" id="MN740760">
    <property type="protein sequence ID" value="QHS81874.1"/>
    <property type="molecule type" value="Genomic_DNA"/>
</dbReference>
<sequence>MSVLGQMIVHGTKPMPLCIFWLPPQLQDLIRLQLLLLPLPHPHPLPLLLPPLLPQDHLLLPHHQLVDHPPVDLIQALVLALVLALNPLLLAHHQALALALALLLALRQALDPLLVLPLVLLGLGAGVIVRKQLRGRL</sequence>
<accession>A0A6C0AQ46</accession>
<protein>
    <submittedName>
        <fullName evidence="2">Uncharacterized protein</fullName>
    </submittedName>
</protein>
<feature type="transmembrane region" description="Helical" evidence="1">
    <location>
        <begin position="77"/>
        <end position="106"/>
    </location>
</feature>
<proteinExistence type="predicted"/>
<keyword evidence="1" id="KW-0472">Membrane</keyword>
<evidence type="ECO:0000256" key="1">
    <source>
        <dbReference type="SAM" id="Phobius"/>
    </source>
</evidence>
<keyword evidence="1" id="KW-0812">Transmembrane</keyword>
<feature type="transmembrane region" description="Helical" evidence="1">
    <location>
        <begin position="112"/>
        <end position="129"/>
    </location>
</feature>